<organism evidence="1 2">
    <name type="scientific">Parasphingorhabdus litoris</name>
    <dbReference type="NCBI Taxonomy" id="394733"/>
    <lineage>
        <taxon>Bacteria</taxon>
        <taxon>Pseudomonadati</taxon>
        <taxon>Pseudomonadota</taxon>
        <taxon>Alphaproteobacteria</taxon>
        <taxon>Sphingomonadales</taxon>
        <taxon>Sphingomonadaceae</taxon>
        <taxon>Parasphingorhabdus</taxon>
    </lineage>
</organism>
<dbReference type="Proteomes" id="UP001500713">
    <property type="component" value="Unassembled WGS sequence"/>
</dbReference>
<accession>A0ABN1AG67</accession>
<gene>
    <name evidence="1" type="ORF">GCM10009096_16750</name>
</gene>
<evidence type="ECO:0000313" key="1">
    <source>
        <dbReference type="EMBL" id="GAA0475699.1"/>
    </source>
</evidence>
<evidence type="ECO:0000313" key="2">
    <source>
        <dbReference type="Proteomes" id="UP001500713"/>
    </source>
</evidence>
<dbReference type="EMBL" id="BAAAEM010000002">
    <property type="protein sequence ID" value="GAA0475699.1"/>
    <property type="molecule type" value="Genomic_DNA"/>
</dbReference>
<keyword evidence="2" id="KW-1185">Reference proteome</keyword>
<sequence>MVRRAQLVPLQDCPQDRAYQKMGIAQVRAGQAQRRARVVWAMAVFWRALAEALALGTSYDGMKRSEPTGQWGQSRCRARDNVSCKPGNLIS</sequence>
<name>A0ABN1AG67_9SPHN</name>
<proteinExistence type="predicted"/>
<comment type="caution">
    <text evidence="1">The sequence shown here is derived from an EMBL/GenBank/DDBJ whole genome shotgun (WGS) entry which is preliminary data.</text>
</comment>
<reference evidence="1 2" key="1">
    <citation type="journal article" date="2019" name="Int. J. Syst. Evol. Microbiol.">
        <title>The Global Catalogue of Microorganisms (GCM) 10K type strain sequencing project: providing services to taxonomists for standard genome sequencing and annotation.</title>
        <authorList>
            <consortium name="The Broad Institute Genomics Platform"/>
            <consortium name="The Broad Institute Genome Sequencing Center for Infectious Disease"/>
            <person name="Wu L."/>
            <person name="Ma J."/>
        </authorList>
    </citation>
    <scope>NUCLEOTIDE SEQUENCE [LARGE SCALE GENOMIC DNA]</scope>
    <source>
        <strain evidence="1 2">JCM 14162</strain>
    </source>
</reference>
<protein>
    <recommendedName>
        <fullName evidence="3">Transposase</fullName>
    </recommendedName>
</protein>
<evidence type="ECO:0008006" key="3">
    <source>
        <dbReference type="Google" id="ProtNLM"/>
    </source>
</evidence>